<feature type="region of interest" description="Disordered" evidence="2">
    <location>
        <begin position="1"/>
        <end position="34"/>
    </location>
</feature>
<accession>A0A4R4Z948</accession>
<dbReference type="InterPro" id="IPR000600">
    <property type="entry name" value="ROK"/>
</dbReference>
<dbReference type="Pfam" id="PF00480">
    <property type="entry name" value="ROK"/>
    <property type="match status" value="1"/>
</dbReference>
<evidence type="ECO:0000256" key="2">
    <source>
        <dbReference type="SAM" id="MobiDB-lite"/>
    </source>
</evidence>
<organism evidence="3 4">
    <name type="scientific">Saccharopolyspora elongata</name>
    <dbReference type="NCBI Taxonomy" id="2530387"/>
    <lineage>
        <taxon>Bacteria</taxon>
        <taxon>Bacillati</taxon>
        <taxon>Actinomycetota</taxon>
        <taxon>Actinomycetes</taxon>
        <taxon>Pseudonocardiales</taxon>
        <taxon>Pseudonocardiaceae</taxon>
        <taxon>Saccharopolyspora</taxon>
    </lineage>
</organism>
<dbReference type="InterPro" id="IPR036390">
    <property type="entry name" value="WH_DNA-bd_sf"/>
</dbReference>
<dbReference type="AlphaFoldDB" id="A0A4R4Z948"/>
<proteinExistence type="inferred from homology"/>
<dbReference type="SUPFAM" id="SSF46785">
    <property type="entry name" value="Winged helix' DNA-binding domain"/>
    <property type="match status" value="1"/>
</dbReference>
<keyword evidence="4" id="KW-1185">Reference proteome</keyword>
<dbReference type="InterPro" id="IPR036388">
    <property type="entry name" value="WH-like_DNA-bd_sf"/>
</dbReference>
<evidence type="ECO:0000313" key="4">
    <source>
        <dbReference type="Proteomes" id="UP000294947"/>
    </source>
</evidence>
<dbReference type="PANTHER" id="PTHR18964:SF149">
    <property type="entry name" value="BIFUNCTIONAL UDP-N-ACETYLGLUCOSAMINE 2-EPIMERASE_N-ACETYLMANNOSAMINE KINASE"/>
    <property type="match status" value="1"/>
</dbReference>
<protein>
    <submittedName>
        <fullName evidence="3">ROK family transcriptional regulator</fullName>
    </submittedName>
</protein>
<sequence>MSTERKSRRPVTRTLAEDRRTSPGKTPRGRRDGRAAVLRQLRERPLSRTDLAELTGISQPVITRLVRDLLADEAVHEIGAAGSTGGRRPVLLAIRPRSRWVLLARLARGRAELALADLTGTVVAHRHATYEGDRMEPEWLVDELGALCRANGLAASDVCGVAVAVPGVVAPGTGVVGTAPDLGWTGPEALGEVLAGGFGDCVLVDNDVNLMLTGERVHGAARGADDVVLLYIGRFIGASIMLGGRVLPGAHGASGEIGLLPLREQARESTVEQRYGLGGLADEIGTAEPVRALADRGRLDEVVAAWTHLAVVLSLAVDPALVLVGGAATELGEPGLVGIRSELGRRVPACPDVRFAELGDRAVTQGALERIRDLVIDTGALRD</sequence>
<dbReference type="InterPro" id="IPR043129">
    <property type="entry name" value="ATPase_NBD"/>
</dbReference>
<name>A0A4R4Z948_9PSEU</name>
<feature type="compositionally biased region" description="Basic residues" evidence="2">
    <location>
        <begin position="1"/>
        <end position="11"/>
    </location>
</feature>
<dbReference type="EMBL" id="SMKW01000011">
    <property type="protein sequence ID" value="TDD52722.1"/>
    <property type="molecule type" value="Genomic_DNA"/>
</dbReference>
<dbReference type="SUPFAM" id="SSF53067">
    <property type="entry name" value="Actin-like ATPase domain"/>
    <property type="match status" value="1"/>
</dbReference>
<dbReference type="Gene3D" id="1.10.10.10">
    <property type="entry name" value="Winged helix-like DNA-binding domain superfamily/Winged helix DNA-binding domain"/>
    <property type="match status" value="1"/>
</dbReference>
<dbReference type="Gene3D" id="3.30.420.40">
    <property type="match status" value="2"/>
</dbReference>
<evidence type="ECO:0000313" key="3">
    <source>
        <dbReference type="EMBL" id="TDD52722.1"/>
    </source>
</evidence>
<dbReference type="PANTHER" id="PTHR18964">
    <property type="entry name" value="ROK (REPRESSOR, ORF, KINASE) FAMILY"/>
    <property type="match status" value="1"/>
</dbReference>
<reference evidence="3 4" key="1">
    <citation type="submission" date="2019-03" db="EMBL/GenBank/DDBJ databases">
        <title>Draft genome sequences of novel Actinobacteria.</title>
        <authorList>
            <person name="Sahin N."/>
            <person name="Ay H."/>
            <person name="Saygin H."/>
        </authorList>
    </citation>
    <scope>NUCLEOTIDE SEQUENCE [LARGE SCALE GENOMIC DNA]</scope>
    <source>
        <strain evidence="3 4">7K502</strain>
    </source>
</reference>
<gene>
    <name evidence="3" type="ORF">E1288_10950</name>
</gene>
<dbReference type="OrthoDB" id="3189808at2"/>
<evidence type="ECO:0000256" key="1">
    <source>
        <dbReference type="ARBA" id="ARBA00006479"/>
    </source>
</evidence>
<comment type="similarity">
    <text evidence="1">Belongs to the ROK (NagC/XylR) family.</text>
</comment>
<dbReference type="Proteomes" id="UP000294947">
    <property type="component" value="Unassembled WGS sequence"/>
</dbReference>
<comment type="caution">
    <text evidence="3">The sequence shown here is derived from an EMBL/GenBank/DDBJ whole genome shotgun (WGS) entry which is preliminary data.</text>
</comment>